<reference evidence="1 2" key="1">
    <citation type="journal article" date="2023" name="Science">
        <title>Complex scaffold remodeling in plant triterpene biosynthesis.</title>
        <authorList>
            <person name="De La Pena R."/>
            <person name="Hodgson H."/>
            <person name="Liu J.C."/>
            <person name="Stephenson M.J."/>
            <person name="Martin A.C."/>
            <person name="Owen C."/>
            <person name="Harkess A."/>
            <person name="Leebens-Mack J."/>
            <person name="Jimenez L.E."/>
            <person name="Osbourn A."/>
            <person name="Sattely E.S."/>
        </authorList>
    </citation>
    <scope>NUCLEOTIDE SEQUENCE [LARGE SCALE GENOMIC DNA]</scope>
    <source>
        <strain evidence="2">cv. JPN11</strain>
        <tissue evidence="1">Leaf</tissue>
    </source>
</reference>
<dbReference type="EMBL" id="CM051403">
    <property type="protein sequence ID" value="KAJ4709493.1"/>
    <property type="molecule type" value="Genomic_DNA"/>
</dbReference>
<name>A0ACC1XFB1_MELAZ</name>
<dbReference type="Proteomes" id="UP001164539">
    <property type="component" value="Chromosome 10"/>
</dbReference>
<comment type="caution">
    <text evidence="1">The sequence shown here is derived from an EMBL/GenBank/DDBJ whole genome shotgun (WGS) entry which is preliminary data.</text>
</comment>
<evidence type="ECO:0000313" key="1">
    <source>
        <dbReference type="EMBL" id="KAJ4709493.1"/>
    </source>
</evidence>
<gene>
    <name evidence="1" type="ORF">OWV82_019275</name>
</gene>
<organism evidence="1 2">
    <name type="scientific">Melia azedarach</name>
    <name type="common">Chinaberry tree</name>
    <dbReference type="NCBI Taxonomy" id="155640"/>
    <lineage>
        <taxon>Eukaryota</taxon>
        <taxon>Viridiplantae</taxon>
        <taxon>Streptophyta</taxon>
        <taxon>Embryophyta</taxon>
        <taxon>Tracheophyta</taxon>
        <taxon>Spermatophyta</taxon>
        <taxon>Magnoliopsida</taxon>
        <taxon>eudicotyledons</taxon>
        <taxon>Gunneridae</taxon>
        <taxon>Pentapetalae</taxon>
        <taxon>rosids</taxon>
        <taxon>malvids</taxon>
        <taxon>Sapindales</taxon>
        <taxon>Meliaceae</taxon>
        <taxon>Melia</taxon>
    </lineage>
</organism>
<keyword evidence="2" id="KW-1185">Reference proteome</keyword>
<proteinExistence type="predicted"/>
<protein>
    <submittedName>
        <fullName evidence="1">NAC domain containing protein</fullName>
    </submittedName>
</protein>
<evidence type="ECO:0000313" key="2">
    <source>
        <dbReference type="Proteomes" id="UP001164539"/>
    </source>
</evidence>
<accession>A0ACC1XFB1</accession>
<sequence length="174" mass="20511">MLEPGMVFDPTDEELVSDFLIKKASSASQGERFDFIKYIELYQHEPSELRSLAQDSGHEKRYFFTHLEKKYQGTNINRQVPGGFWRKTGSPSLIKNKAGNTTARKTSLTYYEKDRTYAQPEKTNWLMKEYMLLEKQTQNNPNDEESKMLTLCYIYLSKRKPRMTNRRRSSDVNN</sequence>